<dbReference type="EC" id="2.1.1.-" evidence="5"/>
<keyword evidence="3 5" id="KW-0808">Transferase</keyword>
<dbReference type="GO" id="GO:0008168">
    <property type="term" value="F:methyltransferase activity"/>
    <property type="evidence" value="ECO:0007669"/>
    <property type="project" value="UniProtKB-UniRule"/>
</dbReference>
<evidence type="ECO:0000256" key="2">
    <source>
        <dbReference type="ARBA" id="ARBA00022603"/>
    </source>
</evidence>
<evidence type="ECO:0000256" key="5">
    <source>
        <dbReference type="PIRNR" id="PIRNR037350"/>
    </source>
</evidence>
<dbReference type="GO" id="GO:0005634">
    <property type="term" value="C:nucleus"/>
    <property type="evidence" value="ECO:0007669"/>
    <property type="project" value="TreeGrafter"/>
</dbReference>
<reference evidence="7" key="1">
    <citation type="submission" date="2019-05" db="EMBL/GenBank/DDBJ databases">
        <title>Annotation for the trematode Paragonimus heterotremus.</title>
        <authorList>
            <person name="Choi Y.-J."/>
        </authorList>
    </citation>
    <scope>NUCLEOTIDE SEQUENCE</scope>
    <source>
        <strain evidence="7">LC</strain>
    </source>
</reference>
<accession>A0A8J4SLC6</accession>
<feature type="binding site" evidence="6">
    <location>
        <position position="109"/>
    </location>
    <ligand>
        <name>S-adenosyl-L-methionine</name>
        <dbReference type="ChEBI" id="CHEBI:59789"/>
    </ligand>
</feature>
<evidence type="ECO:0000313" key="8">
    <source>
        <dbReference type="Proteomes" id="UP000748531"/>
    </source>
</evidence>
<dbReference type="InterPro" id="IPR029063">
    <property type="entry name" value="SAM-dependent_MTases_sf"/>
</dbReference>
<dbReference type="PANTHER" id="PTHR13393">
    <property type="entry name" value="SAM-DEPENDENT METHYLTRANSFERASE"/>
    <property type="match status" value="1"/>
</dbReference>
<dbReference type="GO" id="GO:0070475">
    <property type="term" value="P:rRNA base methylation"/>
    <property type="evidence" value="ECO:0007669"/>
    <property type="project" value="TreeGrafter"/>
</dbReference>
<dbReference type="OrthoDB" id="514248at2759"/>
<evidence type="ECO:0000313" key="7">
    <source>
        <dbReference type="EMBL" id="KAF5396542.1"/>
    </source>
</evidence>
<dbReference type="PIRSF" id="PIRSF037350">
    <property type="entry name" value="Mtase_ZK1128_prd"/>
    <property type="match status" value="1"/>
</dbReference>
<evidence type="ECO:0000256" key="6">
    <source>
        <dbReference type="PIRSR" id="PIRSR037350-1"/>
    </source>
</evidence>
<comment type="similarity">
    <text evidence="1 5">Belongs to the methyltransferase superfamily. METTL16/RlmF family.</text>
</comment>
<dbReference type="Proteomes" id="UP000748531">
    <property type="component" value="Unassembled WGS sequence"/>
</dbReference>
<name>A0A8J4SLC6_9TREM</name>
<dbReference type="SUPFAM" id="SSF53335">
    <property type="entry name" value="S-adenosyl-L-methionine-dependent methyltransferases"/>
    <property type="match status" value="1"/>
</dbReference>
<feature type="binding site" evidence="6">
    <location>
        <position position="82"/>
    </location>
    <ligand>
        <name>S-adenosyl-L-methionine</name>
        <dbReference type="ChEBI" id="CHEBI:59789"/>
    </ligand>
</feature>
<feature type="binding site" evidence="6">
    <location>
        <position position="132"/>
    </location>
    <ligand>
        <name>S-adenosyl-L-methionine</name>
        <dbReference type="ChEBI" id="CHEBI:59789"/>
    </ligand>
</feature>
<sequence length="363" mass="41042">MALNKYMHPRNVYRSHKPQFKQLAQKYPFFKDVIQEDEEGRISLDFKVPSHLAALSKALLLNDFDLDLEFPLDRLVPTVPLRLNYILWLEDIIQSFHPPGTPVTVLDVGVGASCIYPLLGSKKNGWRFVGTEIDARNYAVAVESIARNSLQHLVRIIQIKEGDSSMDAVFNSDLSPAPVSSLTAVMANPPFYCDASDVTGSVTSRSITRPSAKTVSSAARHESQTLGGEVFYCMRLARDSVKYATRVGVFTVMLGKKSSVVPFKRILRKLKIPKVSVYELCQGRIMRWGVAWTFQPNVEFPESEFRRLRKFEKPPLTLVLPPHLSCLPSYTVEALLDWLRAEFKQLRVSYVHIIMALYSLGSF</sequence>
<dbReference type="AlphaFoldDB" id="A0A8J4SLC6"/>
<dbReference type="InterPro" id="IPR010286">
    <property type="entry name" value="METTL16/RlmF"/>
</dbReference>
<dbReference type="EMBL" id="LUCH01007892">
    <property type="protein sequence ID" value="KAF5396542.1"/>
    <property type="molecule type" value="Genomic_DNA"/>
</dbReference>
<proteinExistence type="inferred from homology"/>
<protein>
    <recommendedName>
        <fullName evidence="5">U6 small nuclear RNA (adenine-(43)-N(6))-methyltransferase</fullName>
        <ecNumber evidence="5">2.1.1.-</ecNumber>
    </recommendedName>
</protein>
<dbReference type="Pfam" id="PF05971">
    <property type="entry name" value="Methyltransf_10"/>
    <property type="match status" value="1"/>
</dbReference>
<dbReference type="InterPro" id="IPR017182">
    <property type="entry name" value="METTL16/PsiM"/>
</dbReference>
<evidence type="ECO:0000256" key="4">
    <source>
        <dbReference type="ARBA" id="ARBA00022691"/>
    </source>
</evidence>
<dbReference type="Gene3D" id="3.40.50.150">
    <property type="entry name" value="Vaccinia Virus protein VP39"/>
    <property type="match status" value="1"/>
</dbReference>
<keyword evidence="2 5" id="KW-0489">Methyltransferase</keyword>
<keyword evidence="4 6" id="KW-0949">S-adenosyl-L-methionine</keyword>
<dbReference type="PANTHER" id="PTHR13393:SF0">
    <property type="entry name" value="RNA N6-ADENOSINE-METHYLTRANSFERASE METTL16"/>
    <property type="match status" value="1"/>
</dbReference>
<keyword evidence="8" id="KW-1185">Reference proteome</keyword>
<gene>
    <name evidence="7" type="ORF">PHET_10598</name>
</gene>
<organism evidence="7 8">
    <name type="scientific">Paragonimus heterotremus</name>
    <dbReference type="NCBI Taxonomy" id="100268"/>
    <lineage>
        <taxon>Eukaryota</taxon>
        <taxon>Metazoa</taxon>
        <taxon>Spiralia</taxon>
        <taxon>Lophotrochozoa</taxon>
        <taxon>Platyhelminthes</taxon>
        <taxon>Trematoda</taxon>
        <taxon>Digenea</taxon>
        <taxon>Plagiorchiida</taxon>
        <taxon>Troglotremata</taxon>
        <taxon>Troglotrematidae</taxon>
        <taxon>Paragonimus</taxon>
    </lineage>
</organism>
<evidence type="ECO:0000256" key="1">
    <source>
        <dbReference type="ARBA" id="ARBA00005878"/>
    </source>
</evidence>
<evidence type="ECO:0000256" key="3">
    <source>
        <dbReference type="ARBA" id="ARBA00022679"/>
    </source>
</evidence>
<feature type="binding site" evidence="6">
    <location>
        <position position="188"/>
    </location>
    <ligand>
        <name>S-adenosyl-L-methionine</name>
        <dbReference type="ChEBI" id="CHEBI:59789"/>
    </ligand>
</feature>
<comment type="caution">
    <text evidence="7">The sequence shown here is derived from an EMBL/GenBank/DDBJ whole genome shotgun (WGS) entry which is preliminary data.</text>
</comment>